<proteinExistence type="predicted"/>
<organism evidence="1 2">
    <name type="scientific">Thalassomonas viridans</name>
    <dbReference type="NCBI Taxonomy" id="137584"/>
    <lineage>
        <taxon>Bacteria</taxon>
        <taxon>Pseudomonadati</taxon>
        <taxon>Pseudomonadota</taxon>
        <taxon>Gammaproteobacteria</taxon>
        <taxon>Alteromonadales</taxon>
        <taxon>Colwelliaceae</taxon>
        <taxon>Thalassomonas</taxon>
    </lineage>
</organism>
<protein>
    <submittedName>
        <fullName evidence="1">Uncharacterized protein</fullName>
    </submittedName>
</protein>
<reference evidence="1 2" key="2">
    <citation type="journal article" date="2022" name="Mar. Drugs">
        <title>Bioassay-Guided Fractionation Leads to the Detection of Cholic Acid Generated by the Rare Thalassomonas sp.</title>
        <authorList>
            <person name="Pheiffer F."/>
            <person name="Schneider Y.K."/>
            <person name="Hansen E.H."/>
            <person name="Andersen J.H."/>
            <person name="Isaksson J."/>
            <person name="Busche T."/>
            <person name="R C."/>
            <person name="Kalinowski J."/>
            <person name="Zyl L.V."/>
            <person name="Trindade M."/>
        </authorList>
    </citation>
    <scope>NUCLEOTIDE SEQUENCE [LARGE SCALE GENOMIC DNA]</scope>
    <source>
        <strain evidence="1 2">XOM25</strain>
    </source>
</reference>
<evidence type="ECO:0000313" key="1">
    <source>
        <dbReference type="EMBL" id="WDE07578.1"/>
    </source>
</evidence>
<name>A0AAE9Z6N1_9GAMM</name>
<dbReference type="EMBL" id="CP059733">
    <property type="protein sequence ID" value="WDE07578.1"/>
    <property type="molecule type" value="Genomic_DNA"/>
</dbReference>
<gene>
    <name evidence="1" type="ORF">SG34_012220</name>
</gene>
<dbReference type="KEGG" id="tvd:SG34_012220"/>
<keyword evidence="2" id="KW-1185">Reference proteome</keyword>
<reference evidence="1 2" key="1">
    <citation type="journal article" date="2015" name="Genome Announc.">
        <title>Draft Genome Sequences of Marine Isolates of Thalassomonas viridans and Thalassomonas actiniarum.</title>
        <authorList>
            <person name="Olonade I."/>
            <person name="van Zyl L.J."/>
            <person name="Trindade M."/>
        </authorList>
    </citation>
    <scope>NUCLEOTIDE SEQUENCE [LARGE SCALE GENOMIC DNA]</scope>
    <source>
        <strain evidence="1 2">XOM25</strain>
    </source>
</reference>
<accession>A0AAE9Z6N1</accession>
<dbReference type="Proteomes" id="UP000032352">
    <property type="component" value="Chromosome"/>
</dbReference>
<dbReference type="AlphaFoldDB" id="A0AAE9Z6N1"/>
<dbReference type="RefSeq" id="WP_044838474.1">
    <property type="nucleotide sequence ID" value="NZ_CP059733.1"/>
</dbReference>
<sequence>MVSFNISRINTPEGIFRLAGAWCRQSGLEEDLKIESIEILGTDGWVALKLSQPQVAALTGKLAPQLLAHLLGQDQA</sequence>
<evidence type="ECO:0000313" key="2">
    <source>
        <dbReference type="Proteomes" id="UP000032352"/>
    </source>
</evidence>